<accession>A0A3S5DET7</accession>
<dbReference type="SUPFAM" id="SSF143749">
    <property type="entry name" value="Phage tail protein-like"/>
    <property type="match status" value="1"/>
</dbReference>
<organism evidence="1 2">
    <name type="scientific">Serratia rubidaea</name>
    <name type="common">Serratia marinorubra</name>
    <dbReference type="NCBI Taxonomy" id="61652"/>
    <lineage>
        <taxon>Bacteria</taxon>
        <taxon>Pseudomonadati</taxon>
        <taxon>Pseudomonadota</taxon>
        <taxon>Gammaproteobacteria</taxon>
        <taxon>Enterobacterales</taxon>
        <taxon>Yersiniaceae</taxon>
        <taxon>Serratia</taxon>
    </lineage>
</organism>
<dbReference type="InterPro" id="IPR009312">
    <property type="entry name" value="Phage_lambda_GpU-like"/>
</dbReference>
<proteinExistence type="predicted"/>
<gene>
    <name evidence="1" type="ORF">NCTC9419_00446</name>
</gene>
<reference evidence="1 2" key="1">
    <citation type="submission" date="2018-12" db="EMBL/GenBank/DDBJ databases">
        <authorList>
            <consortium name="Pathogen Informatics"/>
        </authorList>
    </citation>
    <scope>NUCLEOTIDE SEQUENCE [LARGE SCALE GENOMIC DNA]</scope>
    <source>
        <strain evidence="1 2">NCTC9419</strain>
    </source>
</reference>
<dbReference type="InterPro" id="IPR038512">
    <property type="entry name" value="GpU-like_sf"/>
</dbReference>
<dbReference type="InterPro" id="IPR035934">
    <property type="entry name" value="Phage_tail_protein-like_sf"/>
</dbReference>
<evidence type="ECO:0000313" key="2">
    <source>
        <dbReference type="Proteomes" id="UP000271603"/>
    </source>
</evidence>
<protein>
    <submittedName>
        <fullName evidence="1">Phage minor tail protein U</fullName>
    </submittedName>
</protein>
<dbReference type="Proteomes" id="UP000271603">
    <property type="component" value="Chromosome"/>
</dbReference>
<dbReference type="Pfam" id="PF06141">
    <property type="entry name" value="Phage_tail_U"/>
    <property type="match status" value="1"/>
</dbReference>
<name>A0A3S5DET7_SERRU</name>
<dbReference type="AlphaFoldDB" id="A0A3S5DET7"/>
<sequence>MIKHTAIRAAVMDALSSNLGRDVVFFDGRPAVLNEEDFPAVAVYITDARYTGEVMDEDSWRAVLHIELFLPAQVPDSELDEWMETKIYPAFNDVPGLDSLITEIIPQGYSYQRDDELASWSSADLSYQLIYSM</sequence>
<dbReference type="Gene3D" id="3.30.70.1700">
    <property type="entry name" value="Phage minor tail protein U"/>
    <property type="match status" value="1"/>
</dbReference>
<dbReference type="EMBL" id="LR134155">
    <property type="protein sequence ID" value="VEA68458.1"/>
    <property type="molecule type" value="Genomic_DNA"/>
</dbReference>
<evidence type="ECO:0000313" key="1">
    <source>
        <dbReference type="EMBL" id="VEA68458.1"/>
    </source>
</evidence>